<dbReference type="Gene3D" id="3.40.50.2000">
    <property type="entry name" value="Glycogen Phosphorylase B"/>
    <property type="match status" value="2"/>
</dbReference>
<dbReference type="Pfam" id="PF13692">
    <property type="entry name" value="Glyco_trans_1_4"/>
    <property type="match status" value="1"/>
</dbReference>
<dbReference type="EC" id="2.4.-.-" evidence="2"/>
<dbReference type="PANTHER" id="PTHR45947">
    <property type="entry name" value="SULFOQUINOVOSYL TRANSFERASE SQD2"/>
    <property type="match status" value="1"/>
</dbReference>
<proteinExistence type="predicted"/>
<dbReference type="Pfam" id="PF13439">
    <property type="entry name" value="Glyco_transf_4"/>
    <property type="match status" value="1"/>
</dbReference>
<evidence type="ECO:0000313" key="3">
    <source>
        <dbReference type="Proteomes" id="UP001210678"/>
    </source>
</evidence>
<name>A0ABT4YR79_9VIBR</name>
<dbReference type="EMBL" id="JAQLOI010000001">
    <property type="protein sequence ID" value="MDB1123711.1"/>
    <property type="molecule type" value="Genomic_DNA"/>
</dbReference>
<dbReference type="GO" id="GO:0016757">
    <property type="term" value="F:glycosyltransferase activity"/>
    <property type="evidence" value="ECO:0007669"/>
    <property type="project" value="UniProtKB-KW"/>
</dbReference>
<reference evidence="2 3" key="1">
    <citation type="submission" date="2023-01" db="EMBL/GenBank/DDBJ databases">
        <title>Vibrio sp. KJ40-1 sp.nov, isolated from marine algae.</title>
        <authorList>
            <person name="Butt M."/>
            <person name="Kim J.M.J."/>
            <person name="Jeon C.O.C."/>
        </authorList>
    </citation>
    <scope>NUCLEOTIDE SEQUENCE [LARGE SCALE GENOMIC DNA]</scope>
    <source>
        <strain evidence="2 3">KJ40-1</strain>
    </source>
</reference>
<evidence type="ECO:0000259" key="1">
    <source>
        <dbReference type="Pfam" id="PF13439"/>
    </source>
</evidence>
<keyword evidence="2" id="KW-0328">Glycosyltransferase</keyword>
<gene>
    <name evidence="2" type="ORF">PGX00_08590</name>
</gene>
<evidence type="ECO:0000313" key="2">
    <source>
        <dbReference type="EMBL" id="MDB1123711.1"/>
    </source>
</evidence>
<dbReference type="RefSeq" id="WP_272135279.1">
    <property type="nucleotide sequence ID" value="NZ_JAQLOI010000001.1"/>
</dbReference>
<sequence length="374" mass="42080">MEKVHICHLVYSFDVGGLERVIANCINQLDRERFSHSIIALTSVGAFIREIDSPVKHYSLEKRIGNDFSSHLKLFKLLRKIKPDVLHSYNLATIEYHWMALLAGVKYRVHAEHGRDTYDPDGKVNKYKLIRRICSPIIHKIIAVSDDLLQWLQSDVRIPEKKLALVRNGVDTVYFNKNSIPVTDISKEEFRFVFGHVARLHGIKNQTLLINSFLSACERDSKFCENCGLVLVGDGPDKTLLENLVKDNNVLKDKVKFTGAQQNVRSHYASFDVFVMSSVAEGIPMTLLESMSMSVPHIVTSVGGIQEVIVQNETGLAVGSNDQASMTDAMLAMFASCENRASMSFASRTRITSQFSQSKMVADYAAIYLKQEMN</sequence>
<dbReference type="InterPro" id="IPR028098">
    <property type="entry name" value="Glyco_trans_4-like_N"/>
</dbReference>
<accession>A0ABT4YR79</accession>
<dbReference type="Proteomes" id="UP001210678">
    <property type="component" value="Unassembled WGS sequence"/>
</dbReference>
<keyword evidence="3" id="KW-1185">Reference proteome</keyword>
<feature type="domain" description="Glycosyltransferase subfamily 4-like N-terminal" evidence="1">
    <location>
        <begin position="15"/>
        <end position="172"/>
    </location>
</feature>
<dbReference type="InterPro" id="IPR050194">
    <property type="entry name" value="Glycosyltransferase_grp1"/>
</dbReference>
<dbReference type="PANTHER" id="PTHR45947:SF14">
    <property type="entry name" value="SLL1723 PROTEIN"/>
    <property type="match status" value="1"/>
</dbReference>
<comment type="caution">
    <text evidence="2">The sequence shown here is derived from an EMBL/GenBank/DDBJ whole genome shotgun (WGS) entry which is preliminary data.</text>
</comment>
<organism evidence="2 3">
    <name type="scientific">Vibrio algarum</name>
    <dbReference type="NCBI Taxonomy" id="3020714"/>
    <lineage>
        <taxon>Bacteria</taxon>
        <taxon>Pseudomonadati</taxon>
        <taxon>Pseudomonadota</taxon>
        <taxon>Gammaproteobacteria</taxon>
        <taxon>Vibrionales</taxon>
        <taxon>Vibrionaceae</taxon>
        <taxon>Vibrio</taxon>
    </lineage>
</organism>
<keyword evidence="2" id="KW-0808">Transferase</keyword>
<protein>
    <submittedName>
        <fullName evidence="2">Glycosyltransferase</fullName>
        <ecNumber evidence="2">2.4.-.-</ecNumber>
    </submittedName>
</protein>
<dbReference type="SUPFAM" id="SSF53756">
    <property type="entry name" value="UDP-Glycosyltransferase/glycogen phosphorylase"/>
    <property type="match status" value="1"/>
</dbReference>